<protein>
    <submittedName>
        <fullName evidence="2">Uncharacterized protein</fullName>
    </submittedName>
</protein>
<feature type="region of interest" description="Disordered" evidence="1">
    <location>
        <begin position="1"/>
        <end position="63"/>
    </location>
</feature>
<feature type="non-terminal residue" evidence="2">
    <location>
        <position position="1"/>
    </location>
</feature>
<evidence type="ECO:0000256" key="1">
    <source>
        <dbReference type="SAM" id="MobiDB-lite"/>
    </source>
</evidence>
<proteinExistence type="predicted"/>
<name>A0A8T2NAU3_9TELE</name>
<evidence type="ECO:0000313" key="3">
    <source>
        <dbReference type="Proteomes" id="UP000824540"/>
    </source>
</evidence>
<comment type="caution">
    <text evidence="2">The sequence shown here is derived from an EMBL/GenBank/DDBJ whole genome shotgun (WGS) entry which is preliminary data.</text>
</comment>
<feature type="non-terminal residue" evidence="2">
    <location>
        <position position="159"/>
    </location>
</feature>
<gene>
    <name evidence="2" type="ORF">JZ751_028593</name>
</gene>
<accession>A0A8T2NAU3</accession>
<dbReference type="AlphaFoldDB" id="A0A8T2NAU3"/>
<sequence length="159" mass="17468">AMYVSEDGYIKARSQDSTDNGPRKAIKGWPKPARPCPFTQPARPDSARPGPHTSHAFKRGPSGAQRSYSLMVIDVSEQHGLGRKRMVTCGGEGLQCLNVRTSHDGALNFPSHPGRLGPSSVRNDAPRPQCTMAYPNSDGFFEVRLRFFVTDVFSFVSFP</sequence>
<organism evidence="2 3">
    <name type="scientific">Albula glossodonta</name>
    <name type="common">roundjaw bonefish</name>
    <dbReference type="NCBI Taxonomy" id="121402"/>
    <lineage>
        <taxon>Eukaryota</taxon>
        <taxon>Metazoa</taxon>
        <taxon>Chordata</taxon>
        <taxon>Craniata</taxon>
        <taxon>Vertebrata</taxon>
        <taxon>Euteleostomi</taxon>
        <taxon>Actinopterygii</taxon>
        <taxon>Neopterygii</taxon>
        <taxon>Teleostei</taxon>
        <taxon>Albuliformes</taxon>
        <taxon>Albulidae</taxon>
        <taxon>Albula</taxon>
    </lineage>
</organism>
<dbReference type="Proteomes" id="UP000824540">
    <property type="component" value="Unassembled WGS sequence"/>
</dbReference>
<evidence type="ECO:0000313" key="2">
    <source>
        <dbReference type="EMBL" id="KAG9337573.1"/>
    </source>
</evidence>
<keyword evidence="3" id="KW-1185">Reference proteome</keyword>
<reference evidence="2" key="1">
    <citation type="thesis" date="2021" institute="BYU ScholarsArchive" country="Provo, UT, USA">
        <title>Applications of and Algorithms for Genome Assembly and Genomic Analyses with an Emphasis on Marine Teleosts.</title>
        <authorList>
            <person name="Pickett B.D."/>
        </authorList>
    </citation>
    <scope>NUCLEOTIDE SEQUENCE</scope>
    <source>
        <strain evidence="2">HI-2016</strain>
    </source>
</reference>
<dbReference type="EMBL" id="JAFBMS010000085">
    <property type="protein sequence ID" value="KAG9337573.1"/>
    <property type="molecule type" value="Genomic_DNA"/>
</dbReference>